<feature type="domain" description="Gfo/Idh/MocA-like oxidoreductase N-terminal" evidence="6">
    <location>
        <begin position="7"/>
        <end position="122"/>
    </location>
</feature>
<dbReference type="RefSeq" id="WP_203923857.1">
    <property type="nucleotide sequence ID" value="NZ_BONZ01000096.1"/>
</dbReference>
<feature type="domain" description="Glycosyl hydrolase 109 C-terminal" evidence="7">
    <location>
        <begin position="135"/>
        <end position="284"/>
    </location>
</feature>
<evidence type="ECO:0000256" key="2">
    <source>
        <dbReference type="ARBA" id="ARBA00009329"/>
    </source>
</evidence>
<dbReference type="GO" id="GO:0016491">
    <property type="term" value="F:oxidoreductase activity"/>
    <property type="evidence" value="ECO:0007669"/>
    <property type="project" value="UniProtKB-KW"/>
</dbReference>
<accession>A0A8J3R0V7</accession>
<dbReference type="GO" id="GO:0000166">
    <property type="term" value="F:nucleotide binding"/>
    <property type="evidence" value="ECO:0007669"/>
    <property type="project" value="InterPro"/>
</dbReference>
<dbReference type="EMBL" id="BONZ01000096">
    <property type="protein sequence ID" value="GIH20433.1"/>
    <property type="molecule type" value="Genomic_DNA"/>
</dbReference>
<protein>
    <recommendedName>
        <fullName evidence="10">Gfo/Idh/MocA family oxidoreductase</fullName>
    </recommendedName>
</protein>
<dbReference type="InterPro" id="IPR036291">
    <property type="entry name" value="NAD(P)-bd_dom_sf"/>
</dbReference>
<dbReference type="InterPro" id="IPR050463">
    <property type="entry name" value="Gfo/Idh/MocA_oxidrdct_glycsds"/>
</dbReference>
<evidence type="ECO:0000259" key="7">
    <source>
        <dbReference type="Pfam" id="PF21252"/>
    </source>
</evidence>
<evidence type="ECO:0008006" key="10">
    <source>
        <dbReference type="Google" id="ProtNLM"/>
    </source>
</evidence>
<dbReference type="InterPro" id="IPR049303">
    <property type="entry name" value="Glyco_hydro_109_C"/>
</dbReference>
<keyword evidence="5" id="KW-0326">Glycosidase</keyword>
<sequence length="379" mass="41554">MRRRIPLRVGVAGAPRGGGFVAGLRAAAGDARLAAVYDPDPGARQRFAADHGLDVVCASYQELLDHCDLVIVSSPQQHHVPQAIMALDAGIHVLSEVPAAVSLEQARDLVAAVRRSNARYMLAENYCYIRSNLVVGAMARAGVFGELYYGEGEYLHEMRQFHHTPTGAPTWRYYWQVGRIGHTYPTHSLGPLLQWFDDRVVAVSCTGTGRHTDPEHEIDDTVLLLCRTSRGALLRVRFDLLSNRPHLMDYYSVQGTGGAYEAPRAPNQQPRVYLHGHSPDGSWEPLSAYQEKFLPERYQQVPAGAGHWGADAWPVLEFVHAIVGDTDVPFGVFDALDMSLPGIASQRSAGEGGSWVHVPDPRLWTAGIGVEPGREAPRA</sequence>
<proteinExistence type="inferred from homology"/>
<organism evidence="8 9">
    <name type="scientific">Rugosimonospora africana</name>
    <dbReference type="NCBI Taxonomy" id="556532"/>
    <lineage>
        <taxon>Bacteria</taxon>
        <taxon>Bacillati</taxon>
        <taxon>Actinomycetota</taxon>
        <taxon>Actinomycetes</taxon>
        <taxon>Micromonosporales</taxon>
        <taxon>Micromonosporaceae</taxon>
        <taxon>Rugosimonospora</taxon>
    </lineage>
</organism>
<evidence type="ECO:0000256" key="3">
    <source>
        <dbReference type="ARBA" id="ARBA00022801"/>
    </source>
</evidence>
<dbReference type="AlphaFoldDB" id="A0A8J3R0V7"/>
<dbReference type="InterPro" id="IPR000683">
    <property type="entry name" value="Gfo/Idh/MocA-like_OxRdtase_N"/>
</dbReference>
<reference evidence="8" key="1">
    <citation type="submission" date="2021-01" db="EMBL/GenBank/DDBJ databases">
        <title>Whole genome shotgun sequence of Rugosimonospora africana NBRC 104875.</title>
        <authorList>
            <person name="Komaki H."/>
            <person name="Tamura T."/>
        </authorList>
    </citation>
    <scope>NUCLEOTIDE SEQUENCE</scope>
    <source>
        <strain evidence="8">NBRC 104875</strain>
    </source>
</reference>
<dbReference type="PANTHER" id="PTHR43818">
    <property type="entry name" value="BCDNA.GH03377"/>
    <property type="match status" value="1"/>
</dbReference>
<dbReference type="GO" id="GO:0016798">
    <property type="term" value="F:hydrolase activity, acting on glycosyl bonds"/>
    <property type="evidence" value="ECO:0007669"/>
    <property type="project" value="UniProtKB-KW"/>
</dbReference>
<name>A0A8J3R0V7_9ACTN</name>
<dbReference type="Gene3D" id="3.30.360.10">
    <property type="entry name" value="Dihydrodipicolinate Reductase, domain 2"/>
    <property type="match status" value="1"/>
</dbReference>
<comment type="similarity">
    <text evidence="2">Belongs to the Gfo/Idh/MocA family. Glycosyl hydrolase 109 subfamily.</text>
</comment>
<comment type="caution">
    <text evidence="8">The sequence shown here is derived from an EMBL/GenBank/DDBJ whole genome shotgun (WGS) entry which is preliminary data.</text>
</comment>
<evidence type="ECO:0000256" key="5">
    <source>
        <dbReference type="ARBA" id="ARBA00023295"/>
    </source>
</evidence>
<dbReference type="SUPFAM" id="SSF55347">
    <property type="entry name" value="Glyceraldehyde-3-phosphate dehydrogenase-like, C-terminal domain"/>
    <property type="match status" value="1"/>
</dbReference>
<gene>
    <name evidence="8" type="ORF">Raf01_86050</name>
</gene>
<comment type="cofactor">
    <cofactor evidence="1">
        <name>NAD(+)</name>
        <dbReference type="ChEBI" id="CHEBI:57540"/>
    </cofactor>
</comment>
<keyword evidence="4" id="KW-0560">Oxidoreductase</keyword>
<evidence type="ECO:0000313" key="9">
    <source>
        <dbReference type="Proteomes" id="UP000642748"/>
    </source>
</evidence>
<evidence type="ECO:0000256" key="4">
    <source>
        <dbReference type="ARBA" id="ARBA00023002"/>
    </source>
</evidence>
<dbReference type="PANTHER" id="PTHR43818:SF11">
    <property type="entry name" value="BCDNA.GH03377"/>
    <property type="match status" value="1"/>
</dbReference>
<evidence type="ECO:0000259" key="6">
    <source>
        <dbReference type="Pfam" id="PF01408"/>
    </source>
</evidence>
<evidence type="ECO:0000313" key="8">
    <source>
        <dbReference type="EMBL" id="GIH20433.1"/>
    </source>
</evidence>
<dbReference type="SUPFAM" id="SSF51735">
    <property type="entry name" value="NAD(P)-binding Rossmann-fold domains"/>
    <property type="match status" value="1"/>
</dbReference>
<dbReference type="Proteomes" id="UP000642748">
    <property type="component" value="Unassembled WGS sequence"/>
</dbReference>
<dbReference type="Pfam" id="PF01408">
    <property type="entry name" value="GFO_IDH_MocA"/>
    <property type="match status" value="1"/>
</dbReference>
<evidence type="ECO:0000256" key="1">
    <source>
        <dbReference type="ARBA" id="ARBA00001911"/>
    </source>
</evidence>
<keyword evidence="3" id="KW-0378">Hydrolase</keyword>
<keyword evidence="9" id="KW-1185">Reference proteome</keyword>
<dbReference type="Pfam" id="PF21252">
    <property type="entry name" value="Glyco_hydro_109_C"/>
    <property type="match status" value="1"/>
</dbReference>
<dbReference type="Gene3D" id="3.40.50.720">
    <property type="entry name" value="NAD(P)-binding Rossmann-like Domain"/>
    <property type="match status" value="1"/>
</dbReference>